<protein>
    <submittedName>
        <fullName evidence="1">Uncharacterized protein</fullName>
    </submittedName>
</protein>
<organism evidence="1 2">
    <name type="scientific">Suillus discolor</name>
    <dbReference type="NCBI Taxonomy" id="1912936"/>
    <lineage>
        <taxon>Eukaryota</taxon>
        <taxon>Fungi</taxon>
        <taxon>Dikarya</taxon>
        <taxon>Basidiomycota</taxon>
        <taxon>Agaricomycotina</taxon>
        <taxon>Agaricomycetes</taxon>
        <taxon>Agaricomycetidae</taxon>
        <taxon>Boletales</taxon>
        <taxon>Suillineae</taxon>
        <taxon>Suillaceae</taxon>
        <taxon>Suillus</taxon>
    </lineage>
</organism>
<reference evidence="1" key="1">
    <citation type="journal article" date="2020" name="New Phytol.">
        <title>Comparative genomics reveals dynamic genome evolution in host specialist ectomycorrhizal fungi.</title>
        <authorList>
            <person name="Lofgren L.A."/>
            <person name="Nguyen N.H."/>
            <person name="Vilgalys R."/>
            <person name="Ruytinx J."/>
            <person name="Liao H.L."/>
            <person name="Branco S."/>
            <person name="Kuo A."/>
            <person name="LaButti K."/>
            <person name="Lipzen A."/>
            <person name="Andreopoulos W."/>
            <person name="Pangilinan J."/>
            <person name="Riley R."/>
            <person name="Hundley H."/>
            <person name="Na H."/>
            <person name="Barry K."/>
            <person name="Grigoriev I.V."/>
            <person name="Stajich J.E."/>
            <person name="Kennedy P.G."/>
        </authorList>
    </citation>
    <scope>NUCLEOTIDE SEQUENCE</scope>
    <source>
        <strain evidence="1">FC423</strain>
    </source>
</reference>
<evidence type="ECO:0000313" key="2">
    <source>
        <dbReference type="Proteomes" id="UP000823399"/>
    </source>
</evidence>
<dbReference type="AlphaFoldDB" id="A0A9P7JR31"/>
<dbReference type="Proteomes" id="UP000823399">
    <property type="component" value="Unassembled WGS sequence"/>
</dbReference>
<dbReference type="GeneID" id="64696230"/>
<keyword evidence="2" id="KW-1185">Reference proteome</keyword>
<proteinExistence type="predicted"/>
<name>A0A9P7JR31_9AGAM</name>
<dbReference type="OrthoDB" id="2684025at2759"/>
<accession>A0A9P7JR31</accession>
<gene>
    <name evidence="1" type="ORF">F5147DRAFT_655374</name>
</gene>
<evidence type="ECO:0000313" key="1">
    <source>
        <dbReference type="EMBL" id="KAG2101028.1"/>
    </source>
</evidence>
<sequence>MEFWVVHFCSKICGRDNFSIERVIFFSWPAGACSDVLARLQAPGQPKPGQIEPGQAQAQFLLPSPSYCRVCQNDTSYFVLQLRELDGFLNKFQSFINGTVLTDGEDEPRVVRPICKIKPTAALLQHSEKVALPSQTKAINDFRAAEAAKSIYSEKIGSRVSKSLEKILNVVFMEVVGSSQSV</sequence>
<dbReference type="RefSeq" id="XP_041289675.1">
    <property type="nucleotide sequence ID" value="XM_041433971.1"/>
</dbReference>
<dbReference type="EMBL" id="JABBWM010000052">
    <property type="protein sequence ID" value="KAG2101028.1"/>
    <property type="molecule type" value="Genomic_DNA"/>
</dbReference>
<comment type="caution">
    <text evidence="1">The sequence shown here is derived from an EMBL/GenBank/DDBJ whole genome shotgun (WGS) entry which is preliminary data.</text>
</comment>